<dbReference type="GO" id="GO:0003723">
    <property type="term" value="F:RNA binding"/>
    <property type="evidence" value="ECO:0007669"/>
    <property type="project" value="UniProtKB-UniRule"/>
</dbReference>
<evidence type="ECO:0000256" key="11">
    <source>
        <dbReference type="ARBA" id="ARBA00023211"/>
    </source>
</evidence>
<keyword evidence="6" id="KW-0963">Cytoplasm</keyword>
<evidence type="ECO:0000256" key="9">
    <source>
        <dbReference type="ARBA" id="ARBA00022759"/>
    </source>
</evidence>
<sequence>MLNYEKENFKGKLIAGCDEAGRGPVCGPLVAACVILPIDYINDKINDSKKLSEKQREILFDEIKNVALDYYIEIRSVEDINNSNPKAESRIGMAKAIKQLKIKPEHVLTDFEKIEIDIPQTNLVKGDEISLNIAAASILAKVTRDKILYEYDKKYPEYGFKNHKGYLTKNHLEALKKYGVIEGFYRVKYKPIRNIINNEKNN</sequence>
<dbReference type="GO" id="GO:0006298">
    <property type="term" value="P:mismatch repair"/>
    <property type="evidence" value="ECO:0007669"/>
    <property type="project" value="TreeGrafter"/>
</dbReference>
<dbReference type="Proteomes" id="UP000257559">
    <property type="component" value="Chromosome"/>
</dbReference>
<keyword evidence="8 12" id="KW-0479">Metal-binding</keyword>
<protein>
    <recommendedName>
        <fullName evidence="13">Ribonuclease</fullName>
        <ecNumber evidence="13">3.1.26.4</ecNumber>
    </recommendedName>
</protein>
<comment type="cofactor">
    <cofactor evidence="12">
        <name>Mn(2+)</name>
        <dbReference type="ChEBI" id="CHEBI:29035"/>
    </cofactor>
    <cofactor evidence="12">
        <name>Mg(2+)</name>
        <dbReference type="ChEBI" id="CHEBI:18420"/>
    </cofactor>
    <text evidence="12">Manganese or magnesium. Binds 1 divalent metal ion per monomer in the absence of substrate. May bind a second metal ion after substrate binding.</text>
</comment>
<dbReference type="PROSITE" id="PS51975">
    <property type="entry name" value="RNASE_H_2"/>
    <property type="match status" value="1"/>
</dbReference>
<keyword evidence="9 12" id="KW-0255">Endonuclease</keyword>
<dbReference type="InterPro" id="IPR036397">
    <property type="entry name" value="RNaseH_sf"/>
</dbReference>
<evidence type="ECO:0000256" key="1">
    <source>
        <dbReference type="ARBA" id="ARBA00000077"/>
    </source>
</evidence>
<evidence type="ECO:0000256" key="4">
    <source>
        <dbReference type="ARBA" id="ARBA00004496"/>
    </source>
</evidence>
<organism evidence="15 16">
    <name type="scientific">Mycoplasmopsis edwardii</name>
    <dbReference type="NCBI Taxonomy" id="53558"/>
    <lineage>
        <taxon>Bacteria</taxon>
        <taxon>Bacillati</taxon>
        <taxon>Mycoplasmatota</taxon>
        <taxon>Mycoplasmoidales</taxon>
        <taxon>Metamycoplasmataceae</taxon>
        <taxon>Mycoplasmopsis</taxon>
    </lineage>
</organism>
<dbReference type="InterPro" id="IPR012337">
    <property type="entry name" value="RNaseH-like_sf"/>
</dbReference>
<keyword evidence="11" id="KW-0464">Manganese</keyword>
<feature type="binding site" evidence="12">
    <location>
        <position position="110"/>
    </location>
    <ligand>
        <name>a divalent metal cation</name>
        <dbReference type="ChEBI" id="CHEBI:60240"/>
    </ligand>
</feature>
<dbReference type="GO" id="GO:0046872">
    <property type="term" value="F:metal ion binding"/>
    <property type="evidence" value="ECO:0007669"/>
    <property type="project" value="UniProtKB-KW"/>
</dbReference>
<evidence type="ECO:0000256" key="10">
    <source>
        <dbReference type="ARBA" id="ARBA00022801"/>
    </source>
</evidence>
<dbReference type="PROSITE" id="PS51257">
    <property type="entry name" value="PROKAR_LIPOPROTEIN"/>
    <property type="match status" value="1"/>
</dbReference>
<reference evidence="16" key="1">
    <citation type="submission" date="2018-06" db="EMBL/GenBank/DDBJ databases">
        <authorList>
            <consortium name="Pathogen Informatics"/>
        </authorList>
    </citation>
    <scope>NUCLEOTIDE SEQUENCE [LARGE SCALE GENOMIC DNA]</scope>
    <source>
        <strain evidence="16">NCTC10132</strain>
    </source>
</reference>
<dbReference type="CDD" id="cd07182">
    <property type="entry name" value="RNase_HII_bacteria_HII_like"/>
    <property type="match status" value="1"/>
</dbReference>
<dbReference type="GO" id="GO:0043137">
    <property type="term" value="P:DNA replication, removal of RNA primer"/>
    <property type="evidence" value="ECO:0007669"/>
    <property type="project" value="TreeGrafter"/>
</dbReference>
<keyword evidence="16" id="KW-1185">Reference proteome</keyword>
<dbReference type="GO" id="GO:0005737">
    <property type="term" value="C:cytoplasm"/>
    <property type="evidence" value="ECO:0007669"/>
    <property type="project" value="UniProtKB-SubCell"/>
</dbReference>
<evidence type="ECO:0000256" key="7">
    <source>
        <dbReference type="ARBA" id="ARBA00022722"/>
    </source>
</evidence>
<dbReference type="EMBL" id="LS991951">
    <property type="protein sequence ID" value="SYV97914.1"/>
    <property type="molecule type" value="Genomic_DNA"/>
</dbReference>
<evidence type="ECO:0000256" key="12">
    <source>
        <dbReference type="PROSITE-ProRule" id="PRU01319"/>
    </source>
</evidence>
<comment type="cofactor">
    <cofactor evidence="2">
        <name>Mg(2+)</name>
        <dbReference type="ChEBI" id="CHEBI:18420"/>
    </cofactor>
</comment>
<dbReference type="Pfam" id="PF01351">
    <property type="entry name" value="RNase_HII"/>
    <property type="match status" value="1"/>
</dbReference>
<feature type="binding site" evidence="12">
    <location>
        <position position="18"/>
    </location>
    <ligand>
        <name>a divalent metal cation</name>
        <dbReference type="ChEBI" id="CHEBI:60240"/>
    </ligand>
</feature>
<comment type="function">
    <text evidence="3 13">Endonuclease that specifically degrades the RNA of RNA-DNA hybrids.</text>
</comment>
<dbReference type="KEGG" id="medw:NCTC10132_01285"/>
<evidence type="ECO:0000259" key="14">
    <source>
        <dbReference type="PROSITE" id="PS51975"/>
    </source>
</evidence>
<evidence type="ECO:0000256" key="6">
    <source>
        <dbReference type="ARBA" id="ARBA00022490"/>
    </source>
</evidence>
<keyword evidence="7 12" id="KW-0540">Nuclease</keyword>
<accession>A0A3B0PXP1</accession>
<dbReference type="InterPro" id="IPR001352">
    <property type="entry name" value="RNase_HII/HIII"/>
</dbReference>
<evidence type="ECO:0000313" key="15">
    <source>
        <dbReference type="EMBL" id="SYV97914.1"/>
    </source>
</evidence>
<dbReference type="SUPFAM" id="SSF53098">
    <property type="entry name" value="Ribonuclease H-like"/>
    <property type="match status" value="1"/>
</dbReference>
<dbReference type="GO" id="GO:0032299">
    <property type="term" value="C:ribonuclease H2 complex"/>
    <property type="evidence" value="ECO:0007669"/>
    <property type="project" value="TreeGrafter"/>
</dbReference>
<proteinExistence type="inferred from homology"/>
<dbReference type="InterPro" id="IPR024567">
    <property type="entry name" value="RNase_HII/HIII_dom"/>
</dbReference>
<comment type="subcellular location">
    <subcellularLocation>
        <location evidence="4">Cytoplasm</location>
    </subcellularLocation>
</comment>
<comment type="similarity">
    <text evidence="5 13">Belongs to the RNase HII family.</text>
</comment>
<dbReference type="InterPro" id="IPR022898">
    <property type="entry name" value="RNase_HII"/>
</dbReference>
<dbReference type="PANTHER" id="PTHR10954">
    <property type="entry name" value="RIBONUCLEASE H2 SUBUNIT A"/>
    <property type="match status" value="1"/>
</dbReference>
<name>A0A3B0PXP1_9BACT</name>
<dbReference type="RefSeq" id="WP_117275767.1">
    <property type="nucleotide sequence ID" value="NZ_LS991951.1"/>
</dbReference>
<dbReference type="Gene3D" id="3.30.420.10">
    <property type="entry name" value="Ribonuclease H-like superfamily/Ribonuclease H"/>
    <property type="match status" value="1"/>
</dbReference>
<gene>
    <name evidence="15" type="primary">MCYN0858</name>
    <name evidence="15" type="ORF">NCTC10132_01285</name>
</gene>
<evidence type="ECO:0000256" key="2">
    <source>
        <dbReference type="ARBA" id="ARBA00001946"/>
    </source>
</evidence>
<dbReference type="AlphaFoldDB" id="A0A3B0PXP1"/>
<dbReference type="GO" id="GO:0004523">
    <property type="term" value="F:RNA-DNA hybrid ribonuclease activity"/>
    <property type="evidence" value="ECO:0007669"/>
    <property type="project" value="UniProtKB-UniRule"/>
</dbReference>
<dbReference type="NCBIfam" id="NF000595">
    <property type="entry name" value="PRK00015.1-3"/>
    <property type="match status" value="1"/>
</dbReference>
<evidence type="ECO:0000256" key="5">
    <source>
        <dbReference type="ARBA" id="ARBA00007383"/>
    </source>
</evidence>
<feature type="domain" description="RNase H type-2" evidence="14">
    <location>
        <begin position="12"/>
        <end position="201"/>
    </location>
</feature>
<evidence type="ECO:0000256" key="8">
    <source>
        <dbReference type="ARBA" id="ARBA00022723"/>
    </source>
</evidence>
<evidence type="ECO:0000313" key="16">
    <source>
        <dbReference type="Proteomes" id="UP000257559"/>
    </source>
</evidence>
<evidence type="ECO:0000256" key="13">
    <source>
        <dbReference type="RuleBase" id="RU003515"/>
    </source>
</evidence>
<feature type="binding site" evidence="12">
    <location>
        <position position="19"/>
    </location>
    <ligand>
        <name>a divalent metal cation</name>
        <dbReference type="ChEBI" id="CHEBI:60240"/>
    </ligand>
</feature>
<dbReference type="OrthoDB" id="9803420at2"/>
<comment type="catalytic activity">
    <reaction evidence="1 12 13">
        <text>Endonucleolytic cleavage to 5'-phosphomonoester.</text>
        <dbReference type="EC" id="3.1.26.4"/>
    </reaction>
</comment>
<keyword evidence="10 12" id="KW-0378">Hydrolase</keyword>
<evidence type="ECO:0000256" key="3">
    <source>
        <dbReference type="ARBA" id="ARBA00004065"/>
    </source>
</evidence>
<dbReference type="EC" id="3.1.26.4" evidence="13"/>
<dbReference type="PANTHER" id="PTHR10954:SF18">
    <property type="entry name" value="RIBONUCLEASE HII"/>
    <property type="match status" value="1"/>
</dbReference>